<dbReference type="Proteomes" id="UP000003692">
    <property type="component" value="Unassembled WGS sequence"/>
</dbReference>
<dbReference type="EMBL" id="ADGK01000012">
    <property type="protein sequence ID" value="EFE24628.1"/>
    <property type="molecule type" value="Genomic_DNA"/>
</dbReference>
<dbReference type="AlphaFoldDB" id="D4F0W8"/>
<evidence type="ECO:0000313" key="1">
    <source>
        <dbReference type="EMBL" id="EFE24628.1"/>
    </source>
</evidence>
<name>D4F0W8_EDWTA</name>
<sequence>MCLLPQYREIDSIGNDEFIKFCWRRRKLTKKLLLMYFFH</sequence>
<accession>D4F0W8</accession>
<proteinExistence type="predicted"/>
<organism evidence="1 2">
    <name type="scientific">Edwardsiella tarda ATCC 23685</name>
    <dbReference type="NCBI Taxonomy" id="500638"/>
    <lineage>
        <taxon>Bacteria</taxon>
        <taxon>Pseudomonadati</taxon>
        <taxon>Pseudomonadota</taxon>
        <taxon>Gammaproteobacteria</taxon>
        <taxon>Enterobacterales</taxon>
        <taxon>Hafniaceae</taxon>
        <taxon>Edwardsiella</taxon>
    </lineage>
</organism>
<comment type="caution">
    <text evidence="1">The sequence shown here is derived from an EMBL/GenBank/DDBJ whole genome shotgun (WGS) entry which is preliminary data.</text>
</comment>
<evidence type="ECO:0000313" key="2">
    <source>
        <dbReference type="Proteomes" id="UP000003692"/>
    </source>
</evidence>
<dbReference type="HOGENOM" id="CLU_3308766_0_0_6"/>
<gene>
    <name evidence="1" type="ORF">EDWATA_00348</name>
</gene>
<protein>
    <submittedName>
        <fullName evidence="1">Uncharacterized protein</fullName>
    </submittedName>
</protein>
<reference evidence="1 2" key="1">
    <citation type="submission" date="2010-02" db="EMBL/GenBank/DDBJ databases">
        <authorList>
            <person name="Weinstock G."/>
            <person name="Sodergren E."/>
            <person name="Clifton S."/>
            <person name="Fulton L."/>
            <person name="Fulton B."/>
            <person name="Courtney L."/>
            <person name="Fronick C."/>
            <person name="Harrison M."/>
            <person name="Strong C."/>
            <person name="Farmer C."/>
            <person name="Delahaunty K."/>
            <person name="Markovic C."/>
            <person name="Hall O."/>
            <person name="Minx P."/>
            <person name="Tomlinson C."/>
            <person name="Mitreva M."/>
            <person name="Nelson J."/>
            <person name="Hou S."/>
            <person name="Wollam A."/>
            <person name="Pepin K.H."/>
            <person name="Johnson M."/>
            <person name="Bhonagiri V."/>
            <person name="Zhang X."/>
            <person name="Suruliraj S."/>
            <person name="Warren W."/>
            <person name="Chinwalla A."/>
            <person name="Mardis E.R."/>
            <person name="Wilson R.K."/>
        </authorList>
    </citation>
    <scope>NUCLEOTIDE SEQUENCE [LARGE SCALE GENOMIC DNA]</scope>
    <source>
        <strain evidence="1 2">ATCC 23685</strain>
    </source>
</reference>